<dbReference type="RefSeq" id="WP_013335463.1">
    <property type="nucleotide sequence ID" value="NC_014537.1"/>
</dbReference>
<organism evidence="9 10">
    <name type="scientific">Vulcanisaeta distributa (strain DSM 14429 / JCM 11212 / NBRC 100878 / IC-017)</name>
    <dbReference type="NCBI Taxonomy" id="572478"/>
    <lineage>
        <taxon>Archaea</taxon>
        <taxon>Thermoproteota</taxon>
        <taxon>Thermoprotei</taxon>
        <taxon>Thermoproteales</taxon>
        <taxon>Thermoproteaceae</taxon>
        <taxon>Vulcanisaeta</taxon>
    </lineage>
</organism>
<evidence type="ECO:0000313" key="10">
    <source>
        <dbReference type="Proteomes" id="UP000006681"/>
    </source>
</evidence>
<dbReference type="GO" id="GO:0005886">
    <property type="term" value="C:plasma membrane"/>
    <property type="evidence" value="ECO:0007669"/>
    <property type="project" value="UniProtKB-SubCell"/>
</dbReference>
<evidence type="ECO:0000256" key="2">
    <source>
        <dbReference type="ARBA" id="ARBA00010157"/>
    </source>
</evidence>
<feature type="transmembrane region" description="Helical" evidence="7">
    <location>
        <begin position="7"/>
        <end position="27"/>
    </location>
</feature>
<dbReference type="STRING" id="572478.Vdis_0332"/>
<accession>E1QTM3</accession>
<dbReference type="Pfam" id="PF03176">
    <property type="entry name" value="MMPL"/>
    <property type="match status" value="2"/>
</dbReference>
<evidence type="ECO:0000256" key="6">
    <source>
        <dbReference type="ARBA" id="ARBA00023136"/>
    </source>
</evidence>
<comment type="subcellular location">
    <subcellularLocation>
        <location evidence="1">Cell membrane</location>
        <topology evidence="1">Multi-pass membrane protein</topology>
    </subcellularLocation>
</comment>
<evidence type="ECO:0000256" key="1">
    <source>
        <dbReference type="ARBA" id="ARBA00004651"/>
    </source>
</evidence>
<keyword evidence="3" id="KW-1003">Cell membrane</keyword>
<feature type="transmembrane region" description="Helical" evidence="7">
    <location>
        <begin position="859"/>
        <end position="888"/>
    </location>
</feature>
<dbReference type="PANTHER" id="PTHR33406">
    <property type="entry name" value="MEMBRANE PROTEIN MJ1562-RELATED"/>
    <property type="match status" value="1"/>
</dbReference>
<name>E1QTM3_VULDI</name>
<dbReference type="PROSITE" id="PS50156">
    <property type="entry name" value="SSD"/>
    <property type="match status" value="1"/>
</dbReference>
<keyword evidence="10" id="KW-1185">Reference proteome</keyword>
<dbReference type="EMBL" id="CP002100">
    <property type="protein sequence ID" value="ADN49738.1"/>
    <property type="molecule type" value="Genomic_DNA"/>
</dbReference>
<feature type="transmembrane region" description="Helical" evidence="7">
    <location>
        <begin position="550"/>
        <end position="569"/>
    </location>
</feature>
<dbReference type="PANTHER" id="PTHR33406:SF6">
    <property type="entry name" value="MEMBRANE PROTEIN YDGH-RELATED"/>
    <property type="match status" value="1"/>
</dbReference>
<evidence type="ECO:0000256" key="5">
    <source>
        <dbReference type="ARBA" id="ARBA00022989"/>
    </source>
</evidence>
<gene>
    <name evidence="9" type="ordered locus">Vdis_0332</name>
</gene>
<dbReference type="GeneID" id="9751249"/>
<feature type="transmembrane region" description="Helical" evidence="7">
    <location>
        <begin position="450"/>
        <end position="468"/>
    </location>
</feature>
<dbReference type="InterPro" id="IPR004869">
    <property type="entry name" value="MMPL_dom"/>
</dbReference>
<reference evidence="10" key="2">
    <citation type="journal article" date="2010" name="Stand. Genomic Sci.">
        <title>Complete genome sequence of Vulcanisaeta distributa type strain (IC-017T).</title>
        <authorList>
            <person name="Mavromatis K."/>
            <person name="Sikorski J."/>
            <person name="Pabst E."/>
            <person name="Teshima H."/>
            <person name="Lapidus A."/>
            <person name="Lucas S."/>
            <person name="Nolan M."/>
            <person name="Glavina Del Rio T."/>
            <person name="Cheng J."/>
            <person name="Bruce D."/>
            <person name="Goodwin L."/>
            <person name="Pitluck S."/>
            <person name="Liolios K."/>
            <person name="Ivanova N."/>
            <person name="Mikhailova N."/>
            <person name="Pati A."/>
            <person name="Chen A."/>
            <person name="Palaniappan K."/>
            <person name="Land M."/>
            <person name="Hauser L."/>
            <person name="Chang Y."/>
            <person name="Jeffries C."/>
            <person name="Rohde M."/>
            <person name="Spring S."/>
            <person name="Goker M."/>
            <person name="Wirth R."/>
            <person name="Woyke T."/>
            <person name="Bristow J."/>
            <person name="Eisen J."/>
            <person name="Markowitz V."/>
            <person name="Hugenholtz P."/>
            <person name="Klenk H."/>
            <person name="Kyrpides N."/>
        </authorList>
    </citation>
    <scope>NUCLEOTIDE SEQUENCE [LARGE SCALE GENOMIC DNA]</scope>
    <source>
        <strain evidence="10">DSM 14429 / JCM 11212 / NBRC 100878 / IC-017</strain>
    </source>
</reference>
<evidence type="ECO:0000259" key="8">
    <source>
        <dbReference type="PROSITE" id="PS50156"/>
    </source>
</evidence>
<feature type="domain" description="SSD" evidence="8">
    <location>
        <begin position="789"/>
        <end position="918"/>
    </location>
</feature>
<reference evidence="9 10" key="1">
    <citation type="journal article" date="2010" name="Stand. Genomic Sci.">
        <title>Complete genome sequence of Vulcanisaeta distributa type strain (IC-017).</title>
        <authorList>
            <person name="Mavromatis K."/>
            <person name="Sikorski J."/>
            <person name="Pabst E."/>
            <person name="Teshima H."/>
            <person name="Lapidus A."/>
            <person name="Lucas S."/>
            <person name="Nolan M."/>
            <person name="Glavina Del Rio T."/>
            <person name="Cheng J.F."/>
            <person name="Bruce D."/>
            <person name="Goodwin L."/>
            <person name="Pitluck S."/>
            <person name="Liolios K."/>
            <person name="Ivanova N."/>
            <person name="Mikhailova N."/>
            <person name="Pati A."/>
            <person name="Chen A."/>
            <person name="Palaniappan K."/>
            <person name="Land M."/>
            <person name="Hauser L."/>
            <person name="Chang Y.J."/>
            <person name="Jeffries C.D."/>
            <person name="Rohde M."/>
            <person name="Spring S."/>
            <person name="Goker M."/>
            <person name="Wirth R."/>
            <person name="Woyke T."/>
            <person name="Bristow J."/>
            <person name="Eisen J.A."/>
            <person name="Markowitz V."/>
            <person name="Hugenholtz P."/>
            <person name="Klenk H.P."/>
            <person name="Kyrpides N.C."/>
        </authorList>
    </citation>
    <scope>NUCLEOTIDE SEQUENCE [LARGE SCALE GENOMIC DNA]</scope>
    <source>
        <strain evidence="10">DSM 14429 / JCM 11212 / NBRC 100878 / IC-017</strain>
    </source>
</reference>
<comment type="similarity">
    <text evidence="2">Belongs to the resistance-nodulation-cell division (RND) (TC 2.A.6) family. MmpL subfamily.</text>
</comment>
<feature type="transmembrane region" description="Helical" evidence="7">
    <location>
        <begin position="894"/>
        <end position="920"/>
    </location>
</feature>
<feature type="transmembrane region" description="Helical" evidence="7">
    <location>
        <begin position="786"/>
        <end position="810"/>
    </location>
</feature>
<dbReference type="SUPFAM" id="SSF82866">
    <property type="entry name" value="Multidrug efflux transporter AcrB transmembrane domain"/>
    <property type="match status" value="2"/>
</dbReference>
<dbReference type="InterPro" id="IPR050545">
    <property type="entry name" value="Mycobact_MmpL"/>
</dbReference>
<dbReference type="eggNOG" id="arCOG02175">
    <property type="taxonomic scope" value="Archaea"/>
</dbReference>
<dbReference type="OrthoDB" id="42357at2157"/>
<dbReference type="AlphaFoldDB" id="E1QTM3"/>
<keyword evidence="4 7" id="KW-0812">Transmembrane</keyword>
<dbReference type="HOGENOM" id="CLU_313455_0_0_2"/>
<sequence>MISRKHVSILIIVAWLITMIYIAHYSFHVFNVLTYDESQLMPNNIEPIIVKNLVDKYIGTSNETTLVVVIKLSSNGTTNIEGRLNYVSNVTEMIDSPNITITDLLTTYNEIYTIYNETISNVTTKIIDNESSNVWNLYWSLNNECSSIIRLNRKYYSMVYSVADEVSGEFNATVNYAQLLYYEIENYYLRNYPNTSLTTLFELTTKDYELKHGDYDQYINELANETLTQLVNDIGNNPTPYVLVSKNITGILLTNYGHIIQQEYPGININNITGYVYDLLINDTNDTELRIAVLIGPNVDMNLLRLLVIQEYLNNVSPLLLPYLYQLTCSNNTSVVNSVLSEMRTSVINALMQEHPPPSILDLPNNLTQKFLNGTYTVAFITLPSNYEDEVYNLLTRRDWVYPVSTDVILYELEKMVSSDVNIIDKTTAALVFVTMIAMLGTLVGPVMSLTVLGLTYLASLGLLYNWAIHFKLYYLTVYMIAPIIFGIGVDYSMLMLSRYLEERIAGHDKDQALKIVLSRVRPTILASASVVGLGLGSFAISRYGYIQDIGIGFIIAVSLTVIATAVILPEIMRLLGDGVLWPMGLRAKSIELRTAFLSKMAKFAVDRPRLILAVFLAITALALTYLILNIRITTDPVQVMPNTPAKVGLSLLINYFRNYDYSTAYLVVYGNESAALALLNAVKGQSYVINAALSYNGSGMYIITATVNQQSLSDKLIPIYLGLREVANEVAREYGVRVLIGGSPADKYYFVLGFEREYYGLIIYVMIAVNIVILTIYMRSLMIPLRLVATVLMSITWSLALTIFVFQGLMGIQTYWLLPVILISLLLSVGTDYDLFIVSRFREEISNGLSDRDAIVRAVEVTGPVVTGAALVLAMAFASLALSSIYILKQVALAVASSVIIDSFIVRPLLVPAIIVLLGKWNWWPFHGRYTGHSVIGND</sequence>
<feature type="transmembrane region" description="Helical" evidence="7">
    <location>
        <begin position="611"/>
        <end position="633"/>
    </location>
</feature>
<evidence type="ECO:0000256" key="4">
    <source>
        <dbReference type="ARBA" id="ARBA00022692"/>
    </source>
</evidence>
<dbReference type="KEGG" id="vdi:Vdis_0332"/>
<evidence type="ECO:0000256" key="7">
    <source>
        <dbReference type="SAM" id="Phobius"/>
    </source>
</evidence>
<feature type="transmembrane region" description="Helical" evidence="7">
    <location>
        <begin position="474"/>
        <end position="495"/>
    </location>
</feature>
<keyword evidence="6 7" id="KW-0472">Membrane</keyword>
<dbReference type="Proteomes" id="UP000006681">
    <property type="component" value="Chromosome"/>
</dbReference>
<feature type="transmembrane region" description="Helical" evidence="7">
    <location>
        <begin position="816"/>
        <end position="838"/>
    </location>
</feature>
<feature type="transmembrane region" description="Helical" evidence="7">
    <location>
        <begin position="759"/>
        <end position="779"/>
    </location>
</feature>
<evidence type="ECO:0000313" key="9">
    <source>
        <dbReference type="EMBL" id="ADN49738.1"/>
    </source>
</evidence>
<evidence type="ECO:0000256" key="3">
    <source>
        <dbReference type="ARBA" id="ARBA00022475"/>
    </source>
</evidence>
<dbReference type="Gene3D" id="1.20.1640.10">
    <property type="entry name" value="Multidrug efflux transporter AcrB transmembrane domain"/>
    <property type="match status" value="2"/>
</dbReference>
<protein>
    <recommendedName>
        <fullName evidence="8">SSD domain-containing protein</fullName>
    </recommendedName>
</protein>
<dbReference type="InterPro" id="IPR000731">
    <property type="entry name" value="SSD"/>
</dbReference>
<proteinExistence type="inferred from homology"/>
<keyword evidence="5 7" id="KW-1133">Transmembrane helix</keyword>
<feature type="transmembrane region" description="Helical" evidence="7">
    <location>
        <begin position="525"/>
        <end position="544"/>
    </location>
</feature>